<feature type="compositionally biased region" description="Pro residues" evidence="9">
    <location>
        <begin position="508"/>
        <end position="528"/>
    </location>
</feature>
<name>A0A6P7JQ25_9TELE</name>
<dbReference type="GO" id="GO:0016925">
    <property type="term" value="P:protein sumoylation"/>
    <property type="evidence" value="ECO:0007669"/>
    <property type="project" value="TreeGrafter"/>
</dbReference>
<feature type="compositionally biased region" description="Pro residues" evidence="9">
    <location>
        <begin position="874"/>
        <end position="895"/>
    </location>
</feature>
<feature type="compositionally biased region" description="Low complexity" evidence="9">
    <location>
        <begin position="364"/>
        <end position="383"/>
    </location>
</feature>
<proteinExistence type="predicted"/>
<feature type="compositionally biased region" description="Polar residues" evidence="9">
    <location>
        <begin position="162"/>
        <end position="172"/>
    </location>
</feature>
<evidence type="ECO:0000256" key="1">
    <source>
        <dbReference type="ARBA" id="ARBA00004123"/>
    </source>
</evidence>
<evidence type="ECO:0000256" key="2">
    <source>
        <dbReference type="ARBA" id="ARBA00022499"/>
    </source>
</evidence>
<dbReference type="GO" id="GO:0000785">
    <property type="term" value="C:chromatin"/>
    <property type="evidence" value="ECO:0007669"/>
    <property type="project" value="TreeGrafter"/>
</dbReference>
<feature type="domain" description="SP-RING-type" evidence="10">
    <location>
        <begin position="733"/>
        <end position="814"/>
    </location>
</feature>
<comment type="subcellular location">
    <subcellularLocation>
        <location evidence="1">Nucleus</location>
    </subcellularLocation>
</comment>
<feature type="compositionally biased region" description="Polar residues" evidence="9">
    <location>
        <begin position="996"/>
        <end position="1010"/>
    </location>
</feature>
<dbReference type="Gene3D" id="3.30.40.10">
    <property type="entry name" value="Zinc/RING finger domain, C3HC4 (zinc finger)"/>
    <property type="match status" value="1"/>
</dbReference>
<dbReference type="GO" id="GO:0008270">
    <property type="term" value="F:zinc ion binding"/>
    <property type="evidence" value="ECO:0007669"/>
    <property type="project" value="UniProtKB-KW"/>
</dbReference>
<evidence type="ECO:0000256" key="9">
    <source>
        <dbReference type="SAM" id="MobiDB-lite"/>
    </source>
</evidence>
<dbReference type="RefSeq" id="XP_028278965.1">
    <property type="nucleotide sequence ID" value="XM_028423164.1"/>
</dbReference>
<feature type="compositionally biased region" description="Polar residues" evidence="9">
    <location>
        <begin position="434"/>
        <end position="451"/>
    </location>
</feature>
<dbReference type="Proteomes" id="UP000515145">
    <property type="component" value="Chromosome 15"/>
</dbReference>
<evidence type="ECO:0000256" key="5">
    <source>
        <dbReference type="ARBA" id="ARBA00022833"/>
    </source>
</evidence>
<keyword evidence="4 8" id="KW-0863">Zinc-finger</keyword>
<dbReference type="Pfam" id="PF02891">
    <property type="entry name" value="zf-MIZ"/>
    <property type="match status" value="1"/>
</dbReference>
<dbReference type="Pfam" id="PF25527">
    <property type="entry name" value="GBD-like_ZMIZ1_ZMIZ2"/>
    <property type="match status" value="1"/>
</dbReference>
<feature type="compositionally biased region" description="Gly residues" evidence="9">
    <location>
        <begin position="898"/>
        <end position="907"/>
    </location>
</feature>
<dbReference type="PANTHER" id="PTHR10782">
    <property type="entry name" value="ZINC FINGER MIZ DOMAIN-CONTAINING PROTEIN"/>
    <property type="match status" value="1"/>
</dbReference>
<dbReference type="GeneID" id="114447103"/>
<feature type="compositionally biased region" description="Low complexity" evidence="9">
    <location>
        <begin position="464"/>
        <end position="483"/>
    </location>
</feature>
<evidence type="ECO:0000256" key="6">
    <source>
        <dbReference type="ARBA" id="ARBA00022843"/>
    </source>
</evidence>
<evidence type="ECO:0000256" key="4">
    <source>
        <dbReference type="ARBA" id="ARBA00022771"/>
    </source>
</evidence>
<dbReference type="GO" id="GO:0045944">
    <property type="term" value="P:positive regulation of transcription by RNA polymerase II"/>
    <property type="evidence" value="ECO:0007669"/>
    <property type="project" value="UniProtKB-ARBA"/>
</dbReference>
<keyword evidence="2" id="KW-1017">Isopeptide bond</keyword>
<feature type="region of interest" description="Disordered" evidence="9">
    <location>
        <begin position="868"/>
        <end position="1010"/>
    </location>
</feature>
<feature type="region of interest" description="Disordered" evidence="9">
    <location>
        <begin position="124"/>
        <end position="172"/>
    </location>
</feature>
<dbReference type="GO" id="GO:0003712">
    <property type="term" value="F:transcription coregulator activity"/>
    <property type="evidence" value="ECO:0007669"/>
    <property type="project" value="TreeGrafter"/>
</dbReference>
<evidence type="ECO:0000256" key="8">
    <source>
        <dbReference type="PROSITE-ProRule" id="PRU00452"/>
    </source>
</evidence>
<evidence type="ECO:0000259" key="10">
    <source>
        <dbReference type="PROSITE" id="PS51044"/>
    </source>
</evidence>
<evidence type="ECO:0000256" key="3">
    <source>
        <dbReference type="ARBA" id="ARBA00022723"/>
    </source>
</evidence>
<dbReference type="FunFam" id="3.30.40.10:FF:000012">
    <property type="entry name" value="Zinc finger MIZ domain-containing protein 2"/>
    <property type="match status" value="1"/>
</dbReference>
<dbReference type="AlphaFoldDB" id="A0A6P7JQ25"/>
<dbReference type="InterPro" id="IPR040797">
    <property type="entry name" value="ZMIZ1_N"/>
</dbReference>
<dbReference type="GO" id="GO:0061665">
    <property type="term" value="F:SUMO ligase activity"/>
    <property type="evidence" value="ECO:0007669"/>
    <property type="project" value="TreeGrafter"/>
</dbReference>
<dbReference type="PROSITE" id="PS51044">
    <property type="entry name" value="ZF_SP_RING"/>
    <property type="match status" value="1"/>
</dbReference>
<evidence type="ECO:0000313" key="12">
    <source>
        <dbReference type="RefSeq" id="XP_028278965.1"/>
    </source>
</evidence>
<dbReference type="PANTHER" id="PTHR10782:SF7">
    <property type="entry name" value="ZINC FINGER MIZ DOMAIN-CONTAINING PROTEIN 1"/>
    <property type="match status" value="1"/>
</dbReference>
<reference evidence="12" key="1">
    <citation type="submission" date="2025-08" db="UniProtKB">
        <authorList>
            <consortium name="RefSeq"/>
        </authorList>
    </citation>
    <scope>IDENTIFICATION</scope>
</reference>
<organism evidence="11 12">
    <name type="scientific">Parambassis ranga</name>
    <name type="common">Indian glassy fish</name>
    <dbReference type="NCBI Taxonomy" id="210632"/>
    <lineage>
        <taxon>Eukaryota</taxon>
        <taxon>Metazoa</taxon>
        <taxon>Chordata</taxon>
        <taxon>Craniata</taxon>
        <taxon>Vertebrata</taxon>
        <taxon>Euteleostomi</taxon>
        <taxon>Actinopterygii</taxon>
        <taxon>Neopterygii</taxon>
        <taxon>Teleostei</taxon>
        <taxon>Neoteleostei</taxon>
        <taxon>Acanthomorphata</taxon>
        <taxon>Ovalentaria</taxon>
        <taxon>Ambassidae</taxon>
        <taxon>Parambassis</taxon>
    </lineage>
</organism>
<evidence type="ECO:0000256" key="7">
    <source>
        <dbReference type="ARBA" id="ARBA00023242"/>
    </source>
</evidence>
<dbReference type="Pfam" id="PF18028">
    <property type="entry name" value="Zmiz1_N"/>
    <property type="match status" value="1"/>
</dbReference>
<feature type="region of interest" description="Disordered" evidence="9">
    <location>
        <begin position="343"/>
        <end position="531"/>
    </location>
</feature>
<keyword evidence="6" id="KW-0832">Ubl conjugation</keyword>
<dbReference type="InterPro" id="IPR004181">
    <property type="entry name" value="Znf_MIZ"/>
</dbReference>
<dbReference type="InterPro" id="IPR013083">
    <property type="entry name" value="Znf_RING/FYVE/PHD"/>
</dbReference>
<keyword evidence="11" id="KW-1185">Reference proteome</keyword>
<protein>
    <submittedName>
        <fullName evidence="12">Zinc finger MIZ domain-containing protein 1-like isoform X3</fullName>
    </submittedName>
</protein>
<dbReference type="GO" id="GO:0005634">
    <property type="term" value="C:nucleus"/>
    <property type="evidence" value="ECO:0007669"/>
    <property type="project" value="UniProtKB-SubCell"/>
</dbReference>
<keyword evidence="3" id="KW-0479">Metal-binding</keyword>
<gene>
    <name evidence="12" type="primary">LOC114447103</name>
</gene>
<feature type="region of interest" description="Disordered" evidence="9">
    <location>
        <begin position="190"/>
        <end position="224"/>
    </location>
</feature>
<accession>A0A6P7JQ25</accession>
<sequence length="1010" mass="108732">MNTSMDRHIQQTNDRLQCIKQHLQNPANFHSAATELLDWCGDPRAFQRPFEQGLMGCLTVVSRVAAQQGFDLDLGYRLLAVCAANRDKFTPKSAETSTCRRCQSDSALLSSWCEELGRLLLLRHQKNRPNEPQGKVPMQPSMNSMKPGLTHSDGSFPYDSVPWQQNTNQPPGSLSVVTTVWGVTNTSQSQVLGNPMANSNNPMNPGGNPMGSGMSASAAGLNSPPFNAPQQQFPNKGGSNQSYMQQGMYGRPGYSGGPVTYSGSYSGGPNAPPGGMGMTSHTRPPGDFTQPAAAAAAAAVAAAAATATATATATVAALQETQNKDINQYGQMCPSFQMGPAPAYNSQFMNQPGPRGPPGGMNPASMGSAMNNPNMNGPPMGMNQARTPGMPFGAHSQRMPQQGYPGGPRPGMPMQGMKRPYHGEGGYGGQQYGPNSQFPPQQGQYPTSNASRPLPSPNYPSQRMPGQQGQGQYPPGMPMGQYYKQEPFNGQNTNFSGGGYSYSQGNVPPRPGNYPHSPVPGNPTPPMTPGSSIPPYLSPNQDVKPPFPPDMKPNMTALPPPTNPNEELRLTFPVRDGVVLEPFRLEHNLAVSNHVFHLRPSVHQTLMWRSDLELQFKCYHHEDRQMNTNWPASVQVSVNATPLNIERGDNKTSHKPLHLKHVCQPGRNTIQITVTACCCSHLFVLQLVHRPSVRSVLQGLLKKRLLPAEHCITKIKRNFSSVAASAGNTTLNGEDGVEQTAIKVSLKCPITFRRIQLPARGHDCKHVQCFDLESYLQLNCERGTWRCPVCNKTALLEGLEVDQYMWGILNAIQNSEFEEVTIDPTCSWRPVPIKSELHIKEDPDGPLAKRFKTMSPSQMTMPNVMEMIAQLGPGPGPGGPGPGPGPGQSPYPPHPGQHGSGNGGDYPGVGNHQGYHSQGNFDFPHGNPSGGGVGGGGGGPPMNDFIHGPQLSHPPEGPGGPLSQDKPLNHGMSDALLPDLPNPEELLSYLDPPDLPTNSNDDLLSLFENN</sequence>
<keyword evidence="5" id="KW-0862">Zinc</keyword>
<evidence type="ECO:0000313" key="11">
    <source>
        <dbReference type="Proteomes" id="UP000515145"/>
    </source>
</evidence>
<dbReference type="InterPro" id="IPR057847">
    <property type="entry name" value="ZMIZ1/ZMIZ2_GBD-like"/>
</dbReference>
<feature type="compositionally biased region" description="Gly residues" evidence="9">
    <location>
        <begin position="928"/>
        <end position="940"/>
    </location>
</feature>
<feature type="compositionally biased region" description="Low complexity" evidence="9">
    <location>
        <begin position="193"/>
        <end position="224"/>
    </location>
</feature>
<feature type="compositionally biased region" description="Polar residues" evidence="9">
    <location>
        <begin position="488"/>
        <end position="506"/>
    </location>
</feature>
<keyword evidence="7" id="KW-0539">Nucleus</keyword>
<feature type="compositionally biased region" description="Low complexity" evidence="9">
    <location>
        <begin position="976"/>
        <end position="987"/>
    </location>
</feature>